<dbReference type="EMBL" id="BAABME010002927">
    <property type="protein sequence ID" value="GAA0156695.1"/>
    <property type="molecule type" value="Genomic_DNA"/>
</dbReference>
<comment type="caution">
    <text evidence="1">The sequence shown here is derived from an EMBL/GenBank/DDBJ whole genome shotgun (WGS) entry which is preliminary data.</text>
</comment>
<gene>
    <name evidence="1" type="ORF">LIER_14125</name>
</gene>
<evidence type="ECO:0008006" key="3">
    <source>
        <dbReference type="Google" id="ProtNLM"/>
    </source>
</evidence>
<evidence type="ECO:0000313" key="2">
    <source>
        <dbReference type="Proteomes" id="UP001454036"/>
    </source>
</evidence>
<name>A0AAV3Q250_LITER</name>
<dbReference type="PANTHER" id="PTHR33116">
    <property type="entry name" value="REVERSE TRANSCRIPTASE ZINC-BINDING DOMAIN-CONTAINING PROTEIN-RELATED-RELATED"/>
    <property type="match status" value="1"/>
</dbReference>
<protein>
    <recommendedName>
        <fullName evidence="3">Reverse transcriptase domain-containing protein</fullName>
    </recommendedName>
</protein>
<keyword evidence="2" id="KW-1185">Reference proteome</keyword>
<dbReference type="Proteomes" id="UP001454036">
    <property type="component" value="Unassembled WGS sequence"/>
</dbReference>
<dbReference type="PANTHER" id="PTHR33116:SF80">
    <property type="entry name" value="REVERSE TRANSCRIPTASE ZINC-BINDING DOMAIN-CONTAINING PROTEIN"/>
    <property type="match status" value="1"/>
</dbReference>
<reference evidence="1 2" key="1">
    <citation type="submission" date="2024-01" db="EMBL/GenBank/DDBJ databases">
        <title>The complete chloroplast genome sequence of Lithospermum erythrorhizon: insights into the phylogenetic relationship among Boraginaceae species and the maternal lineages of purple gromwells.</title>
        <authorList>
            <person name="Okada T."/>
            <person name="Watanabe K."/>
        </authorList>
    </citation>
    <scope>NUCLEOTIDE SEQUENCE [LARGE SCALE GENOMIC DNA]</scope>
</reference>
<sequence>MSKLLRDPLSPALFILAEEYLLKGLQQIYSQFPELAYQSGCSILVPTLAFANDVLVFTNGSKDSISKLMPFLDHYQLVSGQVVNKEKNSCILSEKTTPARASIVLKATEFRRGALPFTYLGIPIYKGKRQVFLFDALIEKIRERLASWSCNHLSFGARITFLQSVLNTLPMYDLQVMQMPAEVYKKIERIFNKFL</sequence>
<evidence type="ECO:0000313" key="1">
    <source>
        <dbReference type="EMBL" id="GAA0156695.1"/>
    </source>
</evidence>
<accession>A0AAV3Q250</accession>
<dbReference type="AlphaFoldDB" id="A0AAV3Q250"/>
<organism evidence="1 2">
    <name type="scientific">Lithospermum erythrorhizon</name>
    <name type="common">Purple gromwell</name>
    <name type="synonym">Lithospermum officinale var. erythrorhizon</name>
    <dbReference type="NCBI Taxonomy" id="34254"/>
    <lineage>
        <taxon>Eukaryota</taxon>
        <taxon>Viridiplantae</taxon>
        <taxon>Streptophyta</taxon>
        <taxon>Embryophyta</taxon>
        <taxon>Tracheophyta</taxon>
        <taxon>Spermatophyta</taxon>
        <taxon>Magnoliopsida</taxon>
        <taxon>eudicotyledons</taxon>
        <taxon>Gunneridae</taxon>
        <taxon>Pentapetalae</taxon>
        <taxon>asterids</taxon>
        <taxon>lamiids</taxon>
        <taxon>Boraginales</taxon>
        <taxon>Boraginaceae</taxon>
        <taxon>Boraginoideae</taxon>
        <taxon>Lithospermeae</taxon>
        <taxon>Lithospermum</taxon>
    </lineage>
</organism>
<proteinExistence type="predicted"/>